<proteinExistence type="predicted"/>
<dbReference type="EMBL" id="BLZA01000023">
    <property type="protein sequence ID" value="GHJ87565.1"/>
    <property type="molecule type" value="Genomic_DNA"/>
</dbReference>
<reference evidence="2" key="1">
    <citation type="submission" date="2020-07" db="EMBL/GenBank/DDBJ databases">
        <title>Draft Genome Sequence of a Deep-Sea Yeast, Naganishia (Cryptococcus) liquefaciens strain N6.</title>
        <authorList>
            <person name="Han Y.W."/>
            <person name="Kajitani R."/>
            <person name="Morimoto H."/>
            <person name="Parhat M."/>
            <person name="Tsubouchi H."/>
            <person name="Bakenova O."/>
            <person name="Ogata M."/>
            <person name="Argunhan B."/>
            <person name="Aoki R."/>
            <person name="Kajiwara S."/>
            <person name="Itoh T."/>
            <person name="Iwasaki H."/>
        </authorList>
    </citation>
    <scope>NUCLEOTIDE SEQUENCE</scope>
    <source>
        <strain evidence="2">N6</strain>
    </source>
</reference>
<dbReference type="Proteomes" id="UP000620104">
    <property type="component" value="Unassembled WGS sequence"/>
</dbReference>
<dbReference type="GO" id="GO:0005811">
    <property type="term" value="C:lipid droplet"/>
    <property type="evidence" value="ECO:0007669"/>
    <property type="project" value="TreeGrafter"/>
</dbReference>
<protein>
    <recommendedName>
        <fullName evidence="4">UDENN domain-containing protein</fullName>
    </recommendedName>
</protein>
<comment type="caution">
    <text evidence="2">The sequence shown here is derived from an EMBL/GenBank/DDBJ whole genome shotgun (WGS) entry which is preliminary data.</text>
</comment>
<evidence type="ECO:0000256" key="1">
    <source>
        <dbReference type="SAM" id="MobiDB-lite"/>
    </source>
</evidence>
<dbReference type="PANTHER" id="PTHR28153:SF1">
    <property type="entry name" value="DUF4484 DOMAIN-CONTAINING PROTEIN"/>
    <property type="match status" value="1"/>
</dbReference>
<organism evidence="2 3">
    <name type="scientific">Naganishia liquefaciens</name>
    <dbReference type="NCBI Taxonomy" id="104408"/>
    <lineage>
        <taxon>Eukaryota</taxon>
        <taxon>Fungi</taxon>
        <taxon>Dikarya</taxon>
        <taxon>Basidiomycota</taxon>
        <taxon>Agaricomycotina</taxon>
        <taxon>Tremellomycetes</taxon>
        <taxon>Filobasidiales</taxon>
        <taxon>Filobasidiaceae</taxon>
        <taxon>Naganishia</taxon>
    </lineage>
</organism>
<dbReference type="InterPro" id="IPR018626">
    <property type="entry name" value="LCHN/Anr2"/>
</dbReference>
<evidence type="ECO:0000313" key="2">
    <source>
        <dbReference type="EMBL" id="GHJ87565.1"/>
    </source>
</evidence>
<dbReference type="InterPro" id="IPR053056">
    <property type="entry name" value="Lipid_Metab_Assoc_Protein"/>
</dbReference>
<accession>A0A8H3YFC2</accession>
<dbReference type="AlphaFoldDB" id="A0A8H3YFC2"/>
<dbReference type="Pfam" id="PF09804">
    <property type="entry name" value="DENND11"/>
    <property type="match status" value="1"/>
</dbReference>
<sequence length="534" mass="59271">MAVQSLFFTFFDDHKGQSLLWSRSKRQQNLDGVELQALPSGLHLVNRDTYYFRRTEPSSTTDSAEEKSQLGTVVFRNRELTPEEVERAGGEGKTRGRLMIGLGALSRIQDTNIHFTSLSPLEQAIDAISREWKVERTEEERQRWLDDMLDPVWETIIQDNSGAGEPETGDAQDRPELASALGVTPDNPIESLVLLSQTLGVSLLSLWKYAAAGRRILFYGSPPLTSICQAAYCTWLASLRLSELQQRPISTYLGMIGLTDMSAVASLPHGWVACTSDAIYKDKTGIFDLLVDCSGSDILPSEYDETVNPAREPVMRAVVREKGQVSLKYLTYTYSDTVFWNAIAPLLTAQSTDSQKSDLSHTSIWRSAKGTYTYICDICWGLCAFATGTAYSHSAGHADHARGFIRLPTDDQPATISDDGDSIEDDEGQGSADTSPESGDTRSLCAIQILKILDHRRDHIEQRLAQSVRDAGATSLSNEDMRKMGLSAWSWVDVEFVRGLHRLRRTEPVSTGTIGSGLEVERRWFRRAMGLVGL</sequence>
<evidence type="ECO:0008006" key="4">
    <source>
        <dbReference type="Google" id="ProtNLM"/>
    </source>
</evidence>
<feature type="region of interest" description="Disordered" evidence="1">
    <location>
        <begin position="409"/>
        <end position="440"/>
    </location>
</feature>
<feature type="compositionally biased region" description="Acidic residues" evidence="1">
    <location>
        <begin position="418"/>
        <end position="428"/>
    </location>
</feature>
<keyword evidence="3" id="KW-1185">Reference proteome</keyword>
<gene>
    <name evidence="2" type="ORF">NliqN6_3967</name>
</gene>
<dbReference type="PANTHER" id="PTHR28153">
    <property type="entry name" value="PROTEIN, PUTATIVE-RELATED"/>
    <property type="match status" value="1"/>
</dbReference>
<dbReference type="OrthoDB" id="2152680at2759"/>
<evidence type="ECO:0000313" key="3">
    <source>
        <dbReference type="Proteomes" id="UP000620104"/>
    </source>
</evidence>
<name>A0A8H3YFC2_9TREE</name>